<evidence type="ECO:0000313" key="2">
    <source>
        <dbReference type="Proteomes" id="UP000663888"/>
    </source>
</evidence>
<name>A0A8H3A241_9AGAM</name>
<comment type="caution">
    <text evidence="1">The sequence shown here is derived from an EMBL/GenBank/DDBJ whole genome shotgun (WGS) entry which is preliminary data.</text>
</comment>
<dbReference type="AlphaFoldDB" id="A0A8H3A241"/>
<accession>A0A8H3A241</accession>
<protein>
    <submittedName>
        <fullName evidence="1">Uncharacterized protein</fullName>
    </submittedName>
</protein>
<proteinExistence type="predicted"/>
<gene>
    <name evidence="1" type="ORF">RDB_LOCUS1848</name>
</gene>
<evidence type="ECO:0000313" key="1">
    <source>
        <dbReference type="EMBL" id="CAE6398186.1"/>
    </source>
</evidence>
<sequence>MSHPPRASAFYHIFNASLVAVRKSWKPVDPVRILFDSPWKEGNQLFDWYSHRASCIINTIQLRKDRTPPFFHEYITFSLRGNAGCFRIDRRQRPNETFPLAAIYNEGVEAFDTIDSIRMLDDDTSDRLIEVTFCDDTQVHLIFLLKICRAIAQHQVSSVYTLQRYSCSFYSQAIILCMLQTVIAKTVKGYAGSKEHKEIVLDGDIPDLAIEHPKLPMDSPNPLHRNYPSIDFVTYEDQCSACWRLALARRAMRGSNHIVSVENLSGLFWDGVIRVTEHFINFLEIAADSQSGSWFLCPRFYWVEQCQELTYQVVKNGWDTRLRLFEHHLVHPGEILPGCACRHRESQTISRPQRQGYNSTGAGHVGHEAAIVGTNVSFPTHADLRAHYPEIARFLRTNIGDVQSEVKQKILQTCQKSKTLHSTLSNYYQAVNQKVAIQVNFNVGLPFWTKATRPLNFTSSKQTSAFLVPIELSRPLD</sequence>
<reference evidence="1" key="1">
    <citation type="submission" date="2021-01" db="EMBL/GenBank/DDBJ databases">
        <authorList>
            <person name="Kaushik A."/>
        </authorList>
    </citation>
    <scope>NUCLEOTIDE SEQUENCE</scope>
    <source>
        <strain evidence="1">AG4-R118</strain>
    </source>
</reference>
<organism evidence="1 2">
    <name type="scientific">Rhizoctonia solani</name>
    <dbReference type="NCBI Taxonomy" id="456999"/>
    <lineage>
        <taxon>Eukaryota</taxon>
        <taxon>Fungi</taxon>
        <taxon>Dikarya</taxon>
        <taxon>Basidiomycota</taxon>
        <taxon>Agaricomycotina</taxon>
        <taxon>Agaricomycetes</taxon>
        <taxon>Cantharellales</taxon>
        <taxon>Ceratobasidiaceae</taxon>
        <taxon>Rhizoctonia</taxon>
    </lineage>
</organism>
<dbReference type="EMBL" id="CAJMWX010000040">
    <property type="protein sequence ID" value="CAE6398186.1"/>
    <property type="molecule type" value="Genomic_DNA"/>
</dbReference>
<dbReference type="Proteomes" id="UP000663888">
    <property type="component" value="Unassembled WGS sequence"/>
</dbReference>